<dbReference type="SUPFAM" id="SSF141371">
    <property type="entry name" value="PilZ domain-like"/>
    <property type="match status" value="1"/>
</dbReference>
<dbReference type="EMBL" id="CP019343">
    <property type="protein sequence ID" value="ARN72992.1"/>
    <property type="molecule type" value="Genomic_DNA"/>
</dbReference>
<dbReference type="OrthoDB" id="7063880at2"/>
<proteinExistence type="predicted"/>
<reference evidence="2 3" key="1">
    <citation type="submission" date="2016-11" db="EMBL/GenBank/DDBJ databases">
        <title>Trade-off between light-utilization and light-protection in marine flavobacteria.</title>
        <authorList>
            <person name="Kumagai Y."/>
        </authorList>
    </citation>
    <scope>NUCLEOTIDE SEQUENCE [LARGE SCALE GENOMIC DNA]</scope>
    <source>
        <strain evidence="2 3">NBRC 107125</strain>
    </source>
</reference>
<feature type="domain" description="PilZ" evidence="1">
    <location>
        <begin position="21"/>
        <end position="105"/>
    </location>
</feature>
<gene>
    <name evidence="2" type="ORF">BST96_02035</name>
</gene>
<dbReference type="GO" id="GO:0035438">
    <property type="term" value="F:cyclic-di-GMP binding"/>
    <property type="evidence" value="ECO:0007669"/>
    <property type="project" value="InterPro"/>
</dbReference>
<evidence type="ECO:0000259" key="1">
    <source>
        <dbReference type="Pfam" id="PF07238"/>
    </source>
</evidence>
<dbReference type="Proteomes" id="UP000193450">
    <property type="component" value="Chromosome"/>
</dbReference>
<accession>A0A1X9N981</accession>
<evidence type="ECO:0000313" key="2">
    <source>
        <dbReference type="EMBL" id="ARN72992.1"/>
    </source>
</evidence>
<protein>
    <submittedName>
        <fullName evidence="2">PilZ domain-containing protein</fullName>
    </submittedName>
</protein>
<organism evidence="2 3">
    <name type="scientific">Oceanicoccus sagamiensis</name>
    <dbReference type="NCBI Taxonomy" id="716816"/>
    <lineage>
        <taxon>Bacteria</taxon>
        <taxon>Pseudomonadati</taxon>
        <taxon>Pseudomonadota</taxon>
        <taxon>Gammaproteobacteria</taxon>
        <taxon>Cellvibrionales</taxon>
        <taxon>Spongiibacteraceae</taxon>
        <taxon>Oceanicoccus</taxon>
    </lineage>
</organism>
<sequence>MLTLARDFKFKYKEIAVSGSNKREHVRTKLRADVTVSHPELGDLNLHTGDISDGGAYILSEGHQLPPIGEMVSVQVQGMGGGDAPVVKMKVVRLDNDGVGLAFVNEE</sequence>
<dbReference type="AlphaFoldDB" id="A0A1X9N981"/>
<dbReference type="STRING" id="716816.BST96_02035"/>
<dbReference type="Pfam" id="PF07238">
    <property type="entry name" value="PilZ"/>
    <property type="match status" value="1"/>
</dbReference>
<evidence type="ECO:0000313" key="3">
    <source>
        <dbReference type="Proteomes" id="UP000193450"/>
    </source>
</evidence>
<dbReference type="Gene3D" id="2.40.10.220">
    <property type="entry name" value="predicted glycosyltransferase like domains"/>
    <property type="match status" value="1"/>
</dbReference>
<name>A0A1X9N981_9GAMM</name>
<dbReference type="InterPro" id="IPR009875">
    <property type="entry name" value="PilZ_domain"/>
</dbReference>
<keyword evidence="3" id="KW-1185">Reference proteome</keyword>
<dbReference type="KEGG" id="osg:BST96_02035"/>